<keyword evidence="4" id="KW-0808">Transferase</keyword>
<dbReference type="Pfam" id="PF00534">
    <property type="entry name" value="Glycos_transf_1"/>
    <property type="match status" value="1"/>
</dbReference>
<dbReference type="InterPro" id="IPR016195">
    <property type="entry name" value="Pol/histidinol_Pase-like"/>
</dbReference>
<proteinExistence type="predicted"/>
<dbReference type="Gene3D" id="3.20.20.140">
    <property type="entry name" value="Metal-dependent hydrolases"/>
    <property type="match status" value="1"/>
</dbReference>
<dbReference type="SUPFAM" id="SSF53756">
    <property type="entry name" value="UDP-Glycosyltransferase/glycogen phosphorylase"/>
    <property type="match status" value="1"/>
</dbReference>
<protein>
    <submittedName>
        <fullName evidence="4">Glycosyl transferase</fullName>
    </submittedName>
</protein>
<accession>A0A6P1ZDW2</accession>
<dbReference type="EMBL" id="QMIF01000024">
    <property type="protein sequence ID" value="TVM30369.1"/>
    <property type="molecule type" value="Genomic_DNA"/>
</dbReference>
<dbReference type="InterPro" id="IPR028098">
    <property type="entry name" value="Glyco_trans_4-like_N"/>
</dbReference>
<dbReference type="Proteomes" id="UP000434052">
    <property type="component" value="Unassembled WGS sequence"/>
</dbReference>
<evidence type="ECO:0000313" key="4">
    <source>
        <dbReference type="EMBL" id="TVM30369.1"/>
    </source>
</evidence>
<dbReference type="SUPFAM" id="SSF89550">
    <property type="entry name" value="PHP domain-like"/>
    <property type="match status" value="1"/>
</dbReference>
<reference evidence="4 5" key="1">
    <citation type="submission" date="2018-06" db="EMBL/GenBank/DDBJ databases">
        <title>Complete genome of Desulfovibrio marinus P48SEP.</title>
        <authorList>
            <person name="Crispim J.S."/>
            <person name="Vidigal P.M.P."/>
            <person name="Silva L.C.F."/>
            <person name="Araujo L.C."/>
            <person name="Laguardia C.N."/>
            <person name="Dias R.S."/>
            <person name="Sousa M.P."/>
            <person name="Paula S.O."/>
            <person name="Silva C."/>
        </authorList>
    </citation>
    <scope>NUCLEOTIDE SEQUENCE [LARGE SCALE GENOMIC DNA]</scope>
    <source>
        <strain evidence="4 5">P48SEP</strain>
    </source>
</reference>
<dbReference type="InterPro" id="IPR050194">
    <property type="entry name" value="Glycosyltransferase_grp1"/>
</dbReference>
<dbReference type="RefSeq" id="WP_144307392.1">
    <property type="nucleotide sequence ID" value="NZ_QMIF01000024.1"/>
</dbReference>
<gene>
    <name evidence="4" type="ORF">DQK91_21070</name>
</gene>
<dbReference type="PANTHER" id="PTHR45947:SF3">
    <property type="entry name" value="SULFOQUINOVOSYL TRANSFERASE SQD2"/>
    <property type="match status" value="1"/>
</dbReference>
<organism evidence="4 5">
    <name type="scientific">Oceanidesulfovibrio marinus</name>
    <dbReference type="NCBI Taxonomy" id="370038"/>
    <lineage>
        <taxon>Bacteria</taxon>
        <taxon>Pseudomonadati</taxon>
        <taxon>Thermodesulfobacteriota</taxon>
        <taxon>Desulfovibrionia</taxon>
        <taxon>Desulfovibrionales</taxon>
        <taxon>Desulfovibrionaceae</taxon>
        <taxon>Oceanidesulfovibrio</taxon>
    </lineage>
</organism>
<dbReference type="AlphaFoldDB" id="A0A6P1ZDW2"/>
<dbReference type="PANTHER" id="PTHR45947">
    <property type="entry name" value="SULFOQUINOVOSYL TRANSFERASE SQD2"/>
    <property type="match status" value="1"/>
</dbReference>
<sequence>MKIDLHVHSKFSSRPSQWILRKMNCPESFVEPATIYRTCRDQGMDMVTITDHNVIDGSLSIAHLPHTFISEEITAHFPEDGCKVHVLAWNIDEQVHDEIQALRRNIYELTDYLRRMDVAHALAHPLFAVNDKLTLDHFEKLLLLFDVFESNGTRDSVQNNSLRRILNMLTQAVIDDLANKHDMEPKSETPWRKSMTGGSDDHSGLHIARMHTEVTGARNLDAFLEGVARGDSEPRGRHASPKAFGHILYGIAYQFYRERYGLSRYVNTDSFCTFLDRSLSPDSPKPTCLDKIKAAIHNTGVLRCLRSRKEPEELRSILKTMAQQEFESRRSADPDSMRKAADESEWFDFANATANRVLAHYGDRLMERVVNADFFNIYKELASAGVLYTLLSPFFVGFSVFTKDRAFCKQALSRFLDFHPGLQRPRKRVKIAHFTDTFFETNGVAKTLQEHVDLARASNKEYAIVTCDDGSSRDLPGVLNFKPVGRYELPEYPELSLFYPPFLQMLTAIYDQGFTHIHSATPGPIGLAALGIARALKLPISGTYHTALPQYALHLTGDEAMEEFMWKAMVWYYNQMDYVYVPSDAVGQELRSKGMNPDKIRLYPRGVDVDRFTPQKRNGFFKQFSLNGSRKLLYVGRISREKNLHILEQAYMELCSQYAGKLDFVVVGDGPYRQEMEANLDGTGAVFTGKLEGDDLAAAYASSDLFVFPSTTDTFGRVVLEAQASGLPVVVTNQGGPQENLLPGQTGVVVEGGNSAALKDAILSLIGDGPRLQAMGKSAREYMETRSLSRCFDQTWSMYAGN</sequence>
<comment type="caution">
    <text evidence="4">The sequence shown here is derived from an EMBL/GenBank/DDBJ whole genome shotgun (WGS) entry which is preliminary data.</text>
</comment>
<evidence type="ECO:0000256" key="1">
    <source>
        <dbReference type="SAM" id="MobiDB-lite"/>
    </source>
</evidence>
<dbReference type="CDD" id="cd03814">
    <property type="entry name" value="GT4-like"/>
    <property type="match status" value="1"/>
</dbReference>
<name>A0A6P1ZDW2_9BACT</name>
<feature type="region of interest" description="Disordered" evidence="1">
    <location>
        <begin position="183"/>
        <end position="202"/>
    </location>
</feature>
<dbReference type="OrthoDB" id="9802525at2"/>
<dbReference type="Gene3D" id="3.40.50.2000">
    <property type="entry name" value="Glycogen Phosphorylase B"/>
    <property type="match status" value="2"/>
</dbReference>
<feature type="domain" description="Glycosyltransferase subfamily 4-like N-terminal" evidence="3">
    <location>
        <begin position="442"/>
        <end position="611"/>
    </location>
</feature>
<dbReference type="GO" id="GO:0016757">
    <property type="term" value="F:glycosyltransferase activity"/>
    <property type="evidence" value="ECO:0007669"/>
    <property type="project" value="InterPro"/>
</dbReference>
<dbReference type="InterPro" id="IPR001296">
    <property type="entry name" value="Glyco_trans_1"/>
</dbReference>
<dbReference type="Pfam" id="PF13439">
    <property type="entry name" value="Glyco_transf_4"/>
    <property type="match status" value="1"/>
</dbReference>
<feature type="domain" description="Glycosyl transferase family 1" evidence="2">
    <location>
        <begin position="621"/>
        <end position="781"/>
    </location>
</feature>
<evidence type="ECO:0000259" key="2">
    <source>
        <dbReference type="Pfam" id="PF00534"/>
    </source>
</evidence>
<evidence type="ECO:0000259" key="3">
    <source>
        <dbReference type="Pfam" id="PF13439"/>
    </source>
</evidence>
<evidence type="ECO:0000313" key="5">
    <source>
        <dbReference type="Proteomes" id="UP000434052"/>
    </source>
</evidence>